<dbReference type="PANTHER" id="PTHR35908">
    <property type="entry name" value="HYPOTHETICAL FUSION PROTEIN"/>
    <property type="match status" value="1"/>
</dbReference>
<evidence type="ECO:0000313" key="3">
    <source>
        <dbReference type="Proteomes" id="UP000316659"/>
    </source>
</evidence>
<dbReference type="Proteomes" id="UP000316659">
    <property type="component" value="Unassembled WGS sequence"/>
</dbReference>
<dbReference type="RefSeq" id="WP_141391336.1">
    <property type="nucleotide sequence ID" value="NZ_BJNZ01000045.1"/>
</dbReference>
<dbReference type="AlphaFoldDB" id="A0A4Y4E7N7"/>
<dbReference type="EMBL" id="BJNZ01000045">
    <property type="protein sequence ID" value="GED11965.1"/>
    <property type="molecule type" value="Genomic_DNA"/>
</dbReference>
<dbReference type="Gene3D" id="3.10.180.10">
    <property type="entry name" value="2,3-Dihydroxybiphenyl 1,2-Dioxygenase, domain 1"/>
    <property type="match status" value="1"/>
</dbReference>
<evidence type="ECO:0000259" key="1">
    <source>
        <dbReference type="Pfam" id="PF18029"/>
    </source>
</evidence>
<feature type="domain" description="Glyoxalase-like" evidence="1">
    <location>
        <begin position="8"/>
        <end position="127"/>
    </location>
</feature>
<gene>
    <name evidence="2" type="ORF">CCE02nite_39640</name>
</gene>
<sequence length="138" mass="15167">MTSRISHTTFDARDSYAQSVFWAQVLGYTDVPGDPNLPGHEECMIVPPADAGTPVESRGHVLFVEVPDDKELKNRVHLDLRPTDRTREEEVERVLALGATQVADRRTPDGGGWVVLADPEGNEFCILRSDAELAAAAR</sequence>
<evidence type="ECO:0000313" key="2">
    <source>
        <dbReference type="EMBL" id="GED11965.1"/>
    </source>
</evidence>
<reference evidence="2 3" key="1">
    <citation type="submission" date="2019-06" db="EMBL/GenBank/DDBJ databases">
        <title>Whole genome shotgun sequence of Cellulosimicrobium cellulans NBRC 15516.</title>
        <authorList>
            <person name="Hosoyama A."/>
            <person name="Uohara A."/>
            <person name="Ohji S."/>
            <person name="Ichikawa N."/>
        </authorList>
    </citation>
    <scope>NUCLEOTIDE SEQUENCE [LARGE SCALE GENOMIC DNA]</scope>
    <source>
        <strain evidence="2 3">NBRC 15516</strain>
    </source>
</reference>
<dbReference type="SUPFAM" id="SSF54593">
    <property type="entry name" value="Glyoxalase/Bleomycin resistance protein/Dihydroxybiphenyl dioxygenase"/>
    <property type="match status" value="1"/>
</dbReference>
<dbReference type="Pfam" id="PF18029">
    <property type="entry name" value="Glyoxalase_6"/>
    <property type="match status" value="1"/>
</dbReference>
<dbReference type="CDD" id="cd06587">
    <property type="entry name" value="VOC"/>
    <property type="match status" value="1"/>
</dbReference>
<comment type="caution">
    <text evidence="2">The sequence shown here is derived from an EMBL/GenBank/DDBJ whole genome shotgun (WGS) entry which is preliminary data.</text>
</comment>
<proteinExistence type="predicted"/>
<accession>A0A4Y4E7N7</accession>
<dbReference type="PANTHER" id="PTHR35908:SF1">
    <property type="entry name" value="CONSERVED PROTEIN"/>
    <property type="match status" value="1"/>
</dbReference>
<dbReference type="InterPro" id="IPR029068">
    <property type="entry name" value="Glyas_Bleomycin-R_OHBP_Dase"/>
</dbReference>
<name>A0A4Y4E7N7_CELCE</name>
<organism evidence="2 3">
    <name type="scientific">Cellulosimicrobium cellulans</name>
    <name type="common">Arthrobacter luteus</name>
    <dbReference type="NCBI Taxonomy" id="1710"/>
    <lineage>
        <taxon>Bacteria</taxon>
        <taxon>Bacillati</taxon>
        <taxon>Actinomycetota</taxon>
        <taxon>Actinomycetes</taxon>
        <taxon>Micrococcales</taxon>
        <taxon>Promicromonosporaceae</taxon>
        <taxon>Cellulosimicrobium</taxon>
    </lineage>
</organism>
<protein>
    <submittedName>
        <fullName evidence="2">Glyoxalase</fullName>
    </submittedName>
</protein>
<dbReference type="InterPro" id="IPR041581">
    <property type="entry name" value="Glyoxalase_6"/>
</dbReference>